<dbReference type="Gene3D" id="1.10.246.130">
    <property type="match status" value="1"/>
</dbReference>
<dbReference type="InterPro" id="IPR029055">
    <property type="entry name" value="Ntn_hydrolases_N"/>
</dbReference>
<organism evidence="2 4">
    <name type="scientific">Sphingosinicella microcystinivorans</name>
    <dbReference type="NCBI Taxonomy" id="335406"/>
    <lineage>
        <taxon>Bacteria</taxon>
        <taxon>Pseudomonadati</taxon>
        <taxon>Pseudomonadota</taxon>
        <taxon>Alphaproteobacteria</taxon>
        <taxon>Sphingomonadales</taxon>
        <taxon>Sphingosinicellaceae</taxon>
        <taxon>Sphingosinicella</taxon>
    </lineage>
</organism>
<dbReference type="InterPro" id="IPR043138">
    <property type="entry name" value="GGT_lsub"/>
</dbReference>
<dbReference type="SUPFAM" id="SSF56235">
    <property type="entry name" value="N-terminal nucleophile aminohydrolases (Ntn hydrolases)"/>
    <property type="match status" value="1"/>
</dbReference>
<dbReference type="KEGG" id="smic:SmB9_14370"/>
<dbReference type="Proteomes" id="UP000275727">
    <property type="component" value="Chromosome"/>
</dbReference>
<feature type="signal peptide" evidence="1">
    <location>
        <begin position="1"/>
        <end position="20"/>
    </location>
</feature>
<evidence type="ECO:0000313" key="4">
    <source>
        <dbReference type="Proteomes" id="UP000275727"/>
    </source>
</evidence>
<accession>A0AAD1G0L1</accession>
<dbReference type="InterPro" id="IPR043137">
    <property type="entry name" value="GGT_ssub_C"/>
</dbReference>
<evidence type="ECO:0000313" key="2">
    <source>
        <dbReference type="EMBL" id="BBE33779.1"/>
    </source>
</evidence>
<evidence type="ECO:0000313" key="5">
    <source>
        <dbReference type="Proteomes" id="UP000276029"/>
    </source>
</evidence>
<reference evidence="3 5" key="2">
    <citation type="submission" date="2018-10" db="EMBL/GenBank/DDBJ databases">
        <title>Genomic Encyclopedia of Type Strains, Phase IV (KMG-IV): sequencing the most valuable type-strain genomes for metagenomic binning, comparative biology and taxonomic classification.</title>
        <authorList>
            <person name="Goeker M."/>
        </authorList>
    </citation>
    <scope>NUCLEOTIDE SEQUENCE [LARGE SCALE GENOMIC DNA]</scope>
    <source>
        <strain evidence="3 5">DSM 19791</strain>
    </source>
</reference>
<dbReference type="Proteomes" id="UP000276029">
    <property type="component" value="Unassembled WGS sequence"/>
</dbReference>
<protein>
    <submittedName>
        <fullName evidence="3">Gamma-glutamyltransferase 2</fullName>
    </submittedName>
    <submittedName>
        <fullName evidence="2">Gamma-glutamyltranspeptidase</fullName>
    </submittedName>
</protein>
<dbReference type="Pfam" id="PF01019">
    <property type="entry name" value="G_glu_transpept"/>
    <property type="match status" value="1"/>
</dbReference>
<keyword evidence="5" id="KW-1185">Reference proteome</keyword>
<sequence length="599" mass="63750">MKRLAGFAMGAVMLSSAGFAAEPVLKDQGDRASGAPHATRSAVLGVNGMAATSQPLATQVALDVLKQGGSAVDAAIAANAALGLMEPTGNGIGGDLFAIIWDPKTNTLHGLNASGRAPSGQSLGQMKARIAKLPRAVGDRDGTVPDWGALSVTVPGAVDGWFEMHGKFGKLPMQRVLAPAIRYAQQGFPVTEFIADGWARGTANFEKLAKAGAIEEIENMRRVYMPGGAAPKEGEVFKNPDLALTLIEIAEGGRDAFYKGSLAQAMDQYFRRIGAPHRLADFAAHKSEWVDPVSVNYRGYDVWELPPSGQGIAALQMLNILEGYDLKAMGRASPDFWHVFVEAKKRVFADRARFYADPAFVKIPLAQLLSKDRAAKQRATIDMGRAAKTDMPGLSIEGAGKDTIYMTVADKDGMMVSLIQSNYRGMGSGLVPDDGHGRTLGFMFQDRGAQFNLDAKHANAYAPGKRPFHTIIPAFLTKGGKPLMSFGLMGGAMQPQGHAQIVVNMIDFGMGVQAAGDAARFHHDGSTDPEGGAPMTDGGVLEIESGVPQAIAEALRARGHTVRYTTGPFGGYQAIWRDPDTHVYWGASEMRKDGQAAGY</sequence>
<name>A0AAD1G0L1_SPHMI</name>
<dbReference type="RefSeq" id="WP_162500679.1">
    <property type="nucleotide sequence ID" value="NZ_AP018711.1"/>
</dbReference>
<dbReference type="AlphaFoldDB" id="A0AAD1G0L1"/>
<dbReference type="EMBL" id="AP018711">
    <property type="protein sequence ID" value="BBE33779.1"/>
    <property type="molecule type" value="Genomic_DNA"/>
</dbReference>
<dbReference type="PANTHER" id="PTHR43881">
    <property type="entry name" value="GAMMA-GLUTAMYLTRANSPEPTIDASE (AFU_ORTHOLOGUE AFUA_4G13580)"/>
    <property type="match status" value="1"/>
</dbReference>
<dbReference type="PANTHER" id="PTHR43881:SF1">
    <property type="entry name" value="GAMMA-GLUTAMYLTRANSPEPTIDASE (AFU_ORTHOLOGUE AFUA_4G13580)"/>
    <property type="match status" value="1"/>
</dbReference>
<dbReference type="EMBL" id="RBWX01000007">
    <property type="protein sequence ID" value="RKS90863.1"/>
    <property type="molecule type" value="Genomic_DNA"/>
</dbReference>
<reference evidence="2 4" key="1">
    <citation type="submission" date="2018-06" db="EMBL/GenBank/DDBJ databases">
        <title>Complete Genome Sequence of the Microcystin-Degrading Bacterium Sphingosinicella microcystinivorans Strain B-9.</title>
        <authorList>
            <person name="Jin H."/>
            <person name="Nishizawa T."/>
            <person name="Guo Y."/>
            <person name="Nishizawa A."/>
            <person name="Park H."/>
            <person name="Kato H."/>
            <person name="Tsuji K."/>
            <person name="Harada K."/>
        </authorList>
    </citation>
    <scope>NUCLEOTIDE SEQUENCE [LARGE SCALE GENOMIC DNA]</scope>
    <source>
        <strain evidence="2 4">B9</strain>
    </source>
</reference>
<dbReference type="PRINTS" id="PR01210">
    <property type="entry name" value="GGTRANSPTASE"/>
</dbReference>
<evidence type="ECO:0000313" key="3">
    <source>
        <dbReference type="EMBL" id="RKS90863.1"/>
    </source>
</evidence>
<feature type="chain" id="PRO_5041997393" evidence="1">
    <location>
        <begin position="21"/>
        <end position="599"/>
    </location>
</feature>
<gene>
    <name evidence="3" type="ORF">DFR51_0405</name>
    <name evidence="2" type="ORF">SmB9_14370</name>
</gene>
<dbReference type="InterPro" id="IPR052896">
    <property type="entry name" value="GGT-like_enzyme"/>
</dbReference>
<evidence type="ECO:0000256" key="1">
    <source>
        <dbReference type="SAM" id="SignalP"/>
    </source>
</evidence>
<proteinExistence type="predicted"/>
<dbReference type="Gene3D" id="3.60.20.40">
    <property type="match status" value="1"/>
</dbReference>
<keyword evidence="1" id="KW-0732">Signal</keyword>